<proteinExistence type="predicted"/>
<feature type="compositionally biased region" description="Acidic residues" evidence="1">
    <location>
        <begin position="51"/>
        <end position="60"/>
    </location>
</feature>
<accession>A0A439D5F9</accession>
<gene>
    <name evidence="2" type="ORF">EKO27_g5472</name>
</gene>
<keyword evidence="3" id="KW-1185">Reference proteome</keyword>
<name>A0A439D5F9_9PEZI</name>
<protein>
    <submittedName>
        <fullName evidence="2">Uncharacterized protein</fullName>
    </submittedName>
</protein>
<dbReference type="EMBL" id="RYZI01000145">
    <property type="protein sequence ID" value="RWA09635.1"/>
    <property type="molecule type" value="Genomic_DNA"/>
</dbReference>
<reference evidence="2 3" key="1">
    <citation type="submission" date="2018-12" db="EMBL/GenBank/DDBJ databases">
        <title>Draft genome sequence of Xylaria grammica IHI A82.</title>
        <authorList>
            <person name="Buettner E."/>
            <person name="Kellner H."/>
        </authorList>
    </citation>
    <scope>NUCLEOTIDE SEQUENCE [LARGE SCALE GENOMIC DNA]</scope>
    <source>
        <strain evidence="2 3">IHI A82</strain>
    </source>
</reference>
<evidence type="ECO:0000313" key="2">
    <source>
        <dbReference type="EMBL" id="RWA09635.1"/>
    </source>
</evidence>
<evidence type="ECO:0000313" key="3">
    <source>
        <dbReference type="Proteomes" id="UP000286045"/>
    </source>
</evidence>
<feature type="region of interest" description="Disordered" evidence="1">
    <location>
        <begin position="48"/>
        <end position="144"/>
    </location>
</feature>
<dbReference type="AlphaFoldDB" id="A0A439D5F9"/>
<evidence type="ECO:0000256" key="1">
    <source>
        <dbReference type="SAM" id="MobiDB-lite"/>
    </source>
</evidence>
<feature type="compositionally biased region" description="Polar residues" evidence="1">
    <location>
        <begin position="133"/>
        <end position="144"/>
    </location>
</feature>
<dbReference type="Proteomes" id="UP000286045">
    <property type="component" value="Unassembled WGS sequence"/>
</dbReference>
<sequence>MPGASAVVLPTAASITECCGPRERDLDPVAHDPTWLAGEHAALEPIREFNEADFEGDDQDQDRRGRAEIGGDVTRGGPGAREEVHVHYKSNVTSRGKHLDIKSPRSPRTFPGVAGAANHPADHSYFGTMPERGNNSGTAFNTGN</sequence>
<comment type="caution">
    <text evidence="2">The sequence shown here is derived from an EMBL/GenBank/DDBJ whole genome shotgun (WGS) entry which is preliminary data.</text>
</comment>
<organism evidence="2 3">
    <name type="scientific">Xylaria grammica</name>
    <dbReference type="NCBI Taxonomy" id="363999"/>
    <lineage>
        <taxon>Eukaryota</taxon>
        <taxon>Fungi</taxon>
        <taxon>Dikarya</taxon>
        <taxon>Ascomycota</taxon>
        <taxon>Pezizomycotina</taxon>
        <taxon>Sordariomycetes</taxon>
        <taxon>Xylariomycetidae</taxon>
        <taxon>Xylariales</taxon>
        <taxon>Xylariaceae</taxon>
        <taxon>Xylaria</taxon>
    </lineage>
</organism>